<gene>
    <name evidence="3" type="ORF">ACU52_11810</name>
</gene>
<proteinExistence type="predicted"/>
<dbReference type="EMBL" id="LFQU01000026">
    <property type="protein sequence ID" value="KOO67767.1"/>
    <property type="molecule type" value="Genomic_DNA"/>
</dbReference>
<dbReference type="Gene3D" id="2.60.40.10">
    <property type="entry name" value="Immunoglobulins"/>
    <property type="match status" value="2"/>
</dbReference>
<keyword evidence="1" id="KW-0732">Signal</keyword>
<dbReference type="AlphaFoldDB" id="A0A8E1QZX5"/>
<dbReference type="RefSeq" id="WP_053398924.1">
    <property type="nucleotide sequence ID" value="NZ_LFQU01000026.1"/>
</dbReference>
<dbReference type="Proteomes" id="UP000036951">
    <property type="component" value="Unassembled WGS sequence"/>
</dbReference>
<name>A0A8E1QZX5_9BACT</name>
<accession>A0A8E1QZX5</accession>
<feature type="chain" id="PRO_5034440297" description="DUF4082 domain-containing protein" evidence="1">
    <location>
        <begin position="21"/>
        <end position="644"/>
    </location>
</feature>
<protein>
    <recommendedName>
        <fullName evidence="2">DUF4082 domain-containing protein</fullName>
    </recommendedName>
</protein>
<feature type="domain" description="DUF4082" evidence="2">
    <location>
        <begin position="84"/>
        <end position="210"/>
    </location>
</feature>
<sequence>MRKTFFTLIALLLSLTTVNAQMLTPDGSITVTRQHTAVINKHMAPAMGPNRIAMDADERIMGYYDSDEMGTNALGLNGSGQFKAGVEFTKAQIGHFVGGQITKVRFALGELIGASKVSVYKVALESGEMTLMSEEAVASTQKGWNDVTLTTPVAVEDGVDYLICYDFTSVPGKYPLVVDQDVNPGGAVDGGCLMYGNLGEGGEGWYNFGTQYGNFCIQAVVKGGSFPDEDITISSFTSSKFVQAGQNIAYSYRIKNNGNNIPSAYTIDVMLDNNVIATAETPVALTNSPQTVNGNATIPADAASGKHTLAVKVTKINGQAPTEYTEDDIAGMDVSVYAESMLRQKNLVEQFTSTKCTYCPLADPVLQKLSDMRGDIIIVAHHNKIPAAGDPMICDDALAISDMFNMSGNPSGMFNRYYEPSMELNADQTLTLGLGYNSQYVDLAAEMLNQVVENSNSVPAFANINIKTEYNESTRELSVEVYGSGVSEFKDYVGEDAALSVFLTEDGIQAAQTGGSRDEIHDNVMRKALSDAFGSAINWDGNTYSNKYTITLDSSWKPENMHVVAFINRPVTDNSAMSDVWINNAETCKLGESITAGIEAPITDKGTGVEVERYTVDGRKISKPVKGLNIVKMSDGRTIKVIVK</sequence>
<keyword evidence="4" id="KW-1185">Reference proteome</keyword>
<dbReference type="InterPro" id="IPR025141">
    <property type="entry name" value="DUF4082"/>
</dbReference>
<evidence type="ECO:0000313" key="4">
    <source>
        <dbReference type="Proteomes" id="UP000036951"/>
    </source>
</evidence>
<dbReference type="Pfam" id="PF13313">
    <property type="entry name" value="DUF4082"/>
    <property type="match status" value="1"/>
</dbReference>
<dbReference type="InterPro" id="IPR021615">
    <property type="entry name" value="Omp28"/>
</dbReference>
<organism evidence="3 4">
    <name type="scientific">Xylanibacter rarus</name>
    <dbReference type="NCBI Taxonomy" id="1676614"/>
    <lineage>
        <taxon>Bacteria</taxon>
        <taxon>Pseudomonadati</taxon>
        <taxon>Bacteroidota</taxon>
        <taxon>Bacteroidia</taxon>
        <taxon>Bacteroidales</taxon>
        <taxon>Prevotellaceae</taxon>
        <taxon>Xylanibacter</taxon>
    </lineage>
</organism>
<feature type="signal peptide" evidence="1">
    <location>
        <begin position="1"/>
        <end position="20"/>
    </location>
</feature>
<dbReference type="InterPro" id="IPR013783">
    <property type="entry name" value="Ig-like_fold"/>
</dbReference>
<evidence type="ECO:0000259" key="2">
    <source>
        <dbReference type="Pfam" id="PF13313"/>
    </source>
</evidence>
<dbReference type="Pfam" id="PF11551">
    <property type="entry name" value="Omp28"/>
    <property type="match status" value="1"/>
</dbReference>
<evidence type="ECO:0000256" key="1">
    <source>
        <dbReference type="SAM" id="SignalP"/>
    </source>
</evidence>
<reference evidence="3 4" key="1">
    <citation type="submission" date="2015-06" db="EMBL/GenBank/DDBJ databases">
        <title>Prevotella sp. 109, sp. nov., a novel member of the family Prevotellaceae isolated from human faeces.</title>
        <authorList>
            <person name="Shkoporov A.N."/>
            <person name="Chaplin A.V."/>
            <person name="Kafarskaia L.I."/>
            <person name="Efimov B.A."/>
        </authorList>
    </citation>
    <scope>NUCLEOTIDE SEQUENCE [LARGE SCALE GENOMIC DNA]</scope>
    <source>
        <strain evidence="3 4">109</strain>
    </source>
</reference>
<comment type="caution">
    <text evidence="3">The sequence shown here is derived from an EMBL/GenBank/DDBJ whole genome shotgun (WGS) entry which is preliminary data.</text>
</comment>
<evidence type="ECO:0000313" key="3">
    <source>
        <dbReference type="EMBL" id="KOO67767.1"/>
    </source>
</evidence>